<dbReference type="Pfam" id="PF04480">
    <property type="entry name" value="DUF559"/>
    <property type="match status" value="1"/>
</dbReference>
<reference evidence="4 5" key="1">
    <citation type="submission" date="2019-09" db="EMBL/GenBank/DDBJ databases">
        <title>Draft Whole-Genome sequence of Blastochloris sulfoviridis DSM 729.</title>
        <authorList>
            <person name="Meyer T.E."/>
            <person name="Kyndt J.A."/>
        </authorList>
    </citation>
    <scope>NUCLEOTIDE SEQUENCE [LARGE SCALE GENOMIC DNA]</scope>
    <source>
        <strain evidence="4 5">DSM 729</strain>
    </source>
</reference>
<dbReference type="AlphaFoldDB" id="A0A5M6HTQ2"/>
<keyword evidence="4" id="KW-0255">Endonuclease</keyword>
<feature type="coiled-coil region" evidence="1">
    <location>
        <begin position="83"/>
        <end position="110"/>
    </location>
</feature>
<keyword evidence="5" id="KW-1185">Reference proteome</keyword>
<keyword evidence="4" id="KW-0540">Nuclease</keyword>
<accession>A0A5M6HTQ2</accession>
<evidence type="ECO:0000256" key="2">
    <source>
        <dbReference type="SAM" id="MobiDB-lite"/>
    </source>
</evidence>
<dbReference type="EMBL" id="VWPL01000024">
    <property type="protein sequence ID" value="KAA5599201.1"/>
    <property type="molecule type" value="Genomic_DNA"/>
</dbReference>
<dbReference type="InterPro" id="IPR011335">
    <property type="entry name" value="Restrct_endonuc-II-like"/>
</dbReference>
<protein>
    <submittedName>
        <fullName evidence="4">Endonuclease domain-containing protein</fullName>
    </submittedName>
</protein>
<dbReference type="Proteomes" id="UP000323886">
    <property type="component" value="Unassembled WGS sequence"/>
</dbReference>
<gene>
    <name evidence="4" type="ORF">F1193_12760</name>
</gene>
<evidence type="ECO:0000259" key="3">
    <source>
        <dbReference type="Pfam" id="PF04480"/>
    </source>
</evidence>
<comment type="caution">
    <text evidence="4">The sequence shown here is derived from an EMBL/GenBank/DDBJ whole genome shotgun (WGS) entry which is preliminary data.</text>
</comment>
<feature type="region of interest" description="Disordered" evidence="2">
    <location>
        <begin position="1"/>
        <end position="81"/>
    </location>
</feature>
<dbReference type="OrthoDB" id="9798754at2"/>
<dbReference type="PANTHER" id="PTHR38590:SF1">
    <property type="entry name" value="BLL0828 PROTEIN"/>
    <property type="match status" value="1"/>
</dbReference>
<evidence type="ECO:0000313" key="4">
    <source>
        <dbReference type="EMBL" id="KAA5599201.1"/>
    </source>
</evidence>
<dbReference type="GO" id="GO:0004519">
    <property type="term" value="F:endonuclease activity"/>
    <property type="evidence" value="ECO:0007669"/>
    <property type="project" value="UniProtKB-KW"/>
</dbReference>
<evidence type="ECO:0000256" key="1">
    <source>
        <dbReference type="SAM" id="Coils"/>
    </source>
</evidence>
<feature type="compositionally biased region" description="Basic and acidic residues" evidence="2">
    <location>
        <begin position="28"/>
        <end position="38"/>
    </location>
</feature>
<name>A0A5M6HTQ2_9HYPH</name>
<dbReference type="InterPro" id="IPR047216">
    <property type="entry name" value="Endonuclease_DUF559_bact"/>
</dbReference>
<organism evidence="4 5">
    <name type="scientific">Blastochloris sulfoviridis</name>
    <dbReference type="NCBI Taxonomy" id="50712"/>
    <lineage>
        <taxon>Bacteria</taxon>
        <taxon>Pseudomonadati</taxon>
        <taxon>Pseudomonadota</taxon>
        <taxon>Alphaproteobacteria</taxon>
        <taxon>Hyphomicrobiales</taxon>
        <taxon>Blastochloridaceae</taxon>
        <taxon>Blastochloris</taxon>
    </lineage>
</organism>
<dbReference type="InterPro" id="IPR007569">
    <property type="entry name" value="DUF559"/>
</dbReference>
<dbReference type="Gene3D" id="3.40.960.10">
    <property type="entry name" value="VSR Endonuclease"/>
    <property type="match status" value="1"/>
</dbReference>
<sequence length="191" mass="21110">MKPPRQRKSASCEGATAERFPSPLAGEGAERSNDREAGEGASVASVQSPSPGARVARATLSREGRGKGASRGTAGDDQDTIERHAAIIRARALRREMTEAERAMWRLLRDRRLAGAKFRRQVPLGPYVADFLSFDRRLVIEVDGGQHAGSMRDQRREAWFADSGFRTLRFWNNDVLGNAEGVFSRIQEAVQ</sequence>
<evidence type="ECO:0000313" key="5">
    <source>
        <dbReference type="Proteomes" id="UP000323886"/>
    </source>
</evidence>
<dbReference type="PANTHER" id="PTHR38590">
    <property type="entry name" value="BLL0828 PROTEIN"/>
    <property type="match status" value="1"/>
</dbReference>
<dbReference type="CDD" id="cd01038">
    <property type="entry name" value="Endonuclease_DUF559"/>
    <property type="match status" value="1"/>
</dbReference>
<feature type="domain" description="DUF559" evidence="3">
    <location>
        <begin position="89"/>
        <end position="190"/>
    </location>
</feature>
<keyword evidence="1" id="KW-0175">Coiled coil</keyword>
<keyword evidence="4" id="KW-0378">Hydrolase</keyword>
<proteinExistence type="predicted"/>
<dbReference type="SUPFAM" id="SSF52980">
    <property type="entry name" value="Restriction endonuclease-like"/>
    <property type="match status" value="1"/>
</dbReference>